<organism evidence="9 10">
    <name type="scientific">Phenylobacterium ferrooxidans</name>
    <dbReference type="NCBI Taxonomy" id="2982689"/>
    <lineage>
        <taxon>Bacteria</taxon>
        <taxon>Pseudomonadati</taxon>
        <taxon>Pseudomonadota</taxon>
        <taxon>Alphaproteobacteria</taxon>
        <taxon>Caulobacterales</taxon>
        <taxon>Caulobacteraceae</taxon>
        <taxon>Phenylobacterium</taxon>
    </lineage>
</organism>
<feature type="chain" id="PRO_5046598286" evidence="7">
    <location>
        <begin position="22"/>
        <end position="168"/>
    </location>
</feature>
<keyword evidence="4" id="KW-0249">Electron transport</keyword>
<keyword evidence="1" id="KW-0813">Transport</keyword>
<reference evidence="9 10" key="1">
    <citation type="submission" date="2022-09" db="EMBL/GenBank/DDBJ databases">
        <title>New species of Phenylobacterium.</title>
        <authorList>
            <person name="Mieszkin S."/>
        </authorList>
    </citation>
    <scope>NUCLEOTIDE SEQUENCE [LARGE SCALE GENOMIC DNA]</scope>
    <source>
        <strain evidence="9 10">HK31-G</strain>
    </source>
</reference>
<keyword evidence="10" id="KW-1185">Reference proteome</keyword>
<accession>A0ABW6CP35</accession>
<evidence type="ECO:0000256" key="5">
    <source>
        <dbReference type="ARBA" id="ARBA00023004"/>
    </source>
</evidence>
<evidence type="ECO:0000256" key="4">
    <source>
        <dbReference type="ARBA" id="ARBA00022982"/>
    </source>
</evidence>
<protein>
    <submittedName>
        <fullName evidence="9">Cytochrome c family protein</fullName>
    </submittedName>
</protein>
<dbReference type="PANTHER" id="PTHR11961">
    <property type="entry name" value="CYTOCHROME C"/>
    <property type="match status" value="1"/>
</dbReference>
<feature type="signal peptide" evidence="7">
    <location>
        <begin position="1"/>
        <end position="21"/>
    </location>
</feature>
<evidence type="ECO:0000256" key="7">
    <source>
        <dbReference type="SAM" id="SignalP"/>
    </source>
</evidence>
<dbReference type="SUPFAM" id="SSF46626">
    <property type="entry name" value="Cytochrome c"/>
    <property type="match status" value="1"/>
</dbReference>
<dbReference type="RefSeq" id="WP_304782963.1">
    <property type="nucleotide sequence ID" value="NZ_JAOTJD010000013.1"/>
</dbReference>
<dbReference type="Pfam" id="PF00034">
    <property type="entry name" value="Cytochrom_C"/>
    <property type="match status" value="1"/>
</dbReference>
<sequence length="168" mass="17582">MRHLALTLAATVAVIGLSACGKSGGTESASTPASAPTPAAAPELSDAEKQTLLAALPAPYNTGDLANGKKVFAVCKSCHTIVPGGANMTGPNLYGMFGRKPGTSEGYKYSEVVKAATFTWDAEHLDKWLASPKTFMPGTKMSFVGVKDAKDRIDLIAYLKVETGYKPQ</sequence>
<comment type="caution">
    <text evidence="9">The sequence shown here is derived from an EMBL/GenBank/DDBJ whole genome shotgun (WGS) entry which is preliminary data.</text>
</comment>
<evidence type="ECO:0000256" key="6">
    <source>
        <dbReference type="PROSITE-ProRule" id="PRU00433"/>
    </source>
</evidence>
<dbReference type="PROSITE" id="PS51257">
    <property type="entry name" value="PROKAR_LIPOPROTEIN"/>
    <property type="match status" value="1"/>
</dbReference>
<gene>
    <name evidence="9" type="ORF">OCL97_08680</name>
</gene>
<keyword evidence="3 6" id="KW-0479">Metal-binding</keyword>
<evidence type="ECO:0000259" key="8">
    <source>
        <dbReference type="PROSITE" id="PS51007"/>
    </source>
</evidence>
<evidence type="ECO:0000313" key="9">
    <source>
        <dbReference type="EMBL" id="MFD3264033.1"/>
    </source>
</evidence>
<dbReference type="PRINTS" id="PR00604">
    <property type="entry name" value="CYTCHRMECIAB"/>
</dbReference>
<keyword evidence="5 6" id="KW-0408">Iron</keyword>
<dbReference type="InterPro" id="IPR036909">
    <property type="entry name" value="Cyt_c-like_dom_sf"/>
</dbReference>
<evidence type="ECO:0000256" key="3">
    <source>
        <dbReference type="ARBA" id="ARBA00022723"/>
    </source>
</evidence>
<proteinExistence type="predicted"/>
<dbReference type="InterPro" id="IPR009056">
    <property type="entry name" value="Cyt_c-like_dom"/>
</dbReference>
<keyword evidence="2 6" id="KW-0349">Heme</keyword>
<feature type="domain" description="Cytochrome c" evidence="8">
    <location>
        <begin position="63"/>
        <end position="163"/>
    </location>
</feature>
<dbReference type="Gene3D" id="1.10.760.10">
    <property type="entry name" value="Cytochrome c-like domain"/>
    <property type="match status" value="1"/>
</dbReference>
<dbReference type="PROSITE" id="PS51007">
    <property type="entry name" value="CYTC"/>
    <property type="match status" value="1"/>
</dbReference>
<dbReference type="EMBL" id="JAOTJD010000013">
    <property type="protein sequence ID" value="MFD3264033.1"/>
    <property type="molecule type" value="Genomic_DNA"/>
</dbReference>
<evidence type="ECO:0000313" key="10">
    <source>
        <dbReference type="Proteomes" id="UP001598130"/>
    </source>
</evidence>
<name>A0ABW6CP35_9CAUL</name>
<dbReference type="InterPro" id="IPR002327">
    <property type="entry name" value="Cyt_c_1A/1B"/>
</dbReference>
<dbReference type="Proteomes" id="UP001598130">
    <property type="component" value="Unassembled WGS sequence"/>
</dbReference>
<evidence type="ECO:0000256" key="1">
    <source>
        <dbReference type="ARBA" id="ARBA00022448"/>
    </source>
</evidence>
<evidence type="ECO:0000256" key="2">
    <source>
        <dbReference type="ARBA" id="ARBA00022617"/>
    </source>
</evidence>
<keyword evidence="7" id="KW-0732">Signal</keyword>